<dbReference type="Proteomes" id="UP001057452">
    <property type="component" value="Chromosome 8"/>
</dbReference>
<reference evidence="1" key="1">
    <citation type="submission" date="2022-05" db="EMBL/GenBank/DDBJ databases">
        <title>Chromosome-level genome of Chaenocephalus aceratus.</title>
        <authorList>
            <person name="Park H."/>
        </authorList>
    </citation>
    <scope>NUCLEOTIDE SEQUENCE</scope>
    <source>
        <strain evidence="1">KU_202001</strain>
    </source>
</reference>
<gene>
    <name evidence="1" type="ORF">KUCAC02_008035</name>
</gene>
<dbReference type="EMBL" id="CM043792">
    <property type="protein sequence ID" value="KAI4822490.1"/>
    <property type="molecule type" value="Genomic_DNA"/>
</dbReference>
<evidence type="ECO:0000313" key="2">
    <source>
        <dbReference type="Proteomes" id="UP001057452"/>
    </source>
</evidence>
<comment type="caution">
    <text evidence="1">The sequence shown here is derived from an EMBL/GenBank/DDBJ whole genome shotgun (WGS) entry which is preliminary data.</text>
</comment>
<proteinExistence type="predicted"/>
<protein>
    <submittedName>
        <fullName evidence="1">Uncharacterized protein</fullName>
    </submittedName>
</protein>
<evidence type="ECO:0000313" key="1">
    <source>
        <dbReference type="EMBL" id="KAI4822490.1"/>
    </source>
</evidence>
<name>A0ACB9X8W4_CHAAC</name>
<sequence length="107" mass="11547">MPQKGGKKEEGRKTERESEQQRTQKCGPPGLDADTSEGLLRGGARPYGCMAKWNPRGGSGHISLHGALHRLLCTAVCGTHRNIDNDIRLSHLYDGSWIPADTAGKGP</sequence>
<organism evidence="1 2">
    <name type="scientific">Chaenocephalus aceratus</name>
    <name type="common">Blackfin icefish</name>
    <name type="synonym">Chaenichthys aceratus</name>
    <dbReference type="NCBI Taxonomy" id="36190"/>
    <lineage>
        <taxon>Eukaryota</taxon>
        <taxon>Metazoa</taxon>
        <taxon>Chordata</taxon>
        <taxon>Craniata</taxon>
        <taxon>Vertebrata</taxon>
        <taxon>Euteleostomi</taxon>
        <taxon>Actinopterygii</taxon>
        <taxon>Neopterygii</taxon>
        <taxon>Teleostei</taxon>
        <taxon>Neoteleostei</taxon>
        <taxon>Acanthomorphata</taxon>
        <taxon>Eupercaria</taxon>
        <taxon>Perciformes</taxon>
        <taxon>Notothenioidei</taxon>
        <taxon>Channichthyidae</taxon>
        <taxon>Chaenocephalus</taxon>
    </lineage>
</organism>
<keyword evidence="2" id="KW-1185">Reference proteome</keyword>
<accession>A0ACB9X8W4</accession>